<dbReference type="Proteomes" id="UP000001055">
    <property type="component" value="Unassembled WGS sequence"/>
</dbReference>
<reference evidence="3" key="1">
    <citation type="journal article" date="2007" name="Plant Cell">
        <title>Dothideomycete-plant interactions illuminated by genome sequencing and EST analysis of the wheat pathogen Stagonospora nodorum.</title>
        <authorList>
            <person name="Hane J.K."/>
            <person name="Lowe R.G."/>
            <person name="Solomon P.S."/>
            <person name="Tan K.C."/>
            <person name="Schoch C.L."/>
            <person name="Spatafora J.W."/>
            <person name="Crous P.W."/>
            <person name="Kodira C."/>
            <person name="Birren B.W."/>
            <person name="Galagan J.E."/>
            <person name="Torriani S.F."/>
            <person name="McDonald B.A."/>
            <person name="Oliver R.P."/>
        </authorList>
    </citation>
    <scope>NUCLEOTIDE SEQUENCE [LARGE SCALE GENOMIC DNA]</scope>
    <source>
        <strain evidence="3">SN15 / ATCC MYA-4574 / FGSC 10173</strain>
    </source>
</reference>
<evidence type="ECO:0000313" key="3">
    <source>
        <dbReference type="Proteomes" id="UP000001055"/>
    </source>
</evidence>
<accession>Q0U1J0</accession>
<evidence type="ECO:0000313" key="2">
    <source>
        <dbReference type="EMBL" id="EAT78240.1"/>
    </source>
</evidence>
<dbReference type="VEuPathDB" id="FungiDB:JI435_143690"/>
<dbReference type="AlphaFoldDB" id="Q0U1J0"/>
<dbReference type="GeneID" id="5981482"/>
<organism evidence="2 3">
    <name type="scientific">Phaeosphaeria nodorum (strain SN15 / ATCC MYA-4574 / FGSC 10173)</name>
    <name type="common">Glume blotch fungus</name>
    <name type="synonym">Parastagonospora nodorum</name>
    <dbReference type="NCBI Taxonomy" id="321614"/>
    <lineage>
        <taxon>Eukaryota</taxon>
        <taxon>Fungi</taxon>
        <taxon>Dikarya</taxon>
        <taxon>Ascomycota</taxon>
        <taxon>Pezizomycotina</taxon>
        <taxon>Dothideomycetes</taxon>
        <taxon>Pleosporomycetidae</taxon>
        <taxon>Pleosporales</taxon>
        <taxon>Pleosporineae</taxon>
        <taxon>Phaeosphaeriaceae</taxon>
        <taxon>Parastagonospora</taxon>
    </lineage>
</organism>
<keyword evidence="1" id="KW-0812">Transmembrane</keyword>
<dbReference type="RefSeq" id="XP_001804558.1">
    <property type="nucleotide sequence ID" value="XM_001804506.1"/>
</dbReference>
<keyword evidence="1" id="KW-1133">Transmembrane helix</keyword>
<gene>
    <name evidence="2" type="ORF">SNOG_14369</name>
</gene>
<dbReference type="KEGG" id="pno:SNOG_14369"/>
<dbReference type="InParanoid" id="Q0U1J0"/>
<proteinExistence type="predicted"/>
<sequence>MTSNEVVRRISPHDRRHLYSAFFGLTSPNIPVRTMIMKIYLALVACGSIVAAIPAPQNYGNGHEAMSWSSPLVDAGASCQPGYDYCYGQIIGDLRIDPQIILRQYCDVQFEHDALSCHACKKWPWPLDTCGSGPGAWKSVFTCVSGDKYTFKERCDTWRSIEEDFATKGGGAK</sequence>
<dbReference type="STRING" id="321614.Q0U1J0"/>
<evidence type="ECO:0000256" key="1">
    <source>
        <dbReference type="SAM" id="Phobius"/>
    </source>
</evidence>
<name>Q0U1J0_PHANO</name>
<protein>
    <submittedName>
        <fullName evidence="2">Uncharacterized protein</fullName>
    </submittedName>
</protein>
<dbReference type="EMBL" id="CH445355">
    <property type="protein sequence ID" value="EAT78240.1"/>
    <property type="molecule type" value="Genomic_DNA"/>
</dbReference>
<feature type="transmembrane region" description="Helical" evidence="1">
    <location>
        <begin position="39"/>
        <end position="56"/>
    </location>
</feature>
<keyword evidence="1" id="KW-0472">Membrane</keyword>